<dbReference type="Gene3D" id="3.40.50.150">
    <property type="entry name" value="Vaccinia Virus protein VP39"/>
    <property type="match status" value="1"/>
</dbReference>
<organism evidence="1 2">
    <name type="scientific">Tetrapyrgos nigripes</name>
    <dbReference type="NCBI Taxonomy" id="182062"/>
    <lineage>
        <taxon>Eukaryota</taxon>
        <taxon>Fungi</taxon>
        <taxon>Dikarya</taxon>
        <taxon>Basidiomycota</taxon>
        <taxon>Agaricomycotina</taxon>
        <taxon>Agaricomycetes</taxon>
        <taxon>Agaricomycetidae</taxon>
        <taxon>Agaricales</taxon>
        <taxon>Marasmiineae</taxon>
        <taxon>Marasmiaceae</taxon>
        <taxon>Tetrapyrgos</taxon>
    </lineage>
</organism>
<accession>A0A8H5LJY1</accession>
<sequence length="150" mass="16532">MIQVPPKPDPWNCRRTQVEAMSCFSSYIKDPAQVPMMFNLKFQTPLMLWEWSAQPGRIPAVMKGTGTYAQYSAEGVSLQENYIMVYVGGSAGSGACLTLKKAFPQLCYVVQDLEQPIASAKRSPTLLTHLREAAGSESKLKLVAFAVLAR</sequence>
<dbReference type="AlphaFoldDB" id="A0A8H5LJY1"/>
<dbReference type="Proteomes" id="UP000559256">
    <property type="component" value="Unassembled WGS sequence"/>
</dbReference>
<proteinExistence type="predicted"/>
<dbReference type="EMBL" id="JAACJM010000043">
    <property type="protein sequence ID" value="KAF5360290.1"/>
    <property type="molecule type" value="Genomic_DNA"/>
</dbReference>
<evidence type="ECO:0000313" key="1">
    <source>
        <dbReference type="EMBL" id="KAF5360290.1"/>
    </source>
</evidence>
<protein>
    <submittedName>
        <fullName evidence="1">Uncharacterized protein</fullName>
    </submittedName>
</protein>
<name>A0A8H5LJY1_9AGAR</name>
<evidence type="ECO:0000313" key="2">
    <source>
        <dbReference type="Proteomes" id="UP000559256"/>
    </source>
</evidence>
<gene>
    <name evidence="1" type="ORF">D9758_009168</name>
</gene>
<reference evidence="1 2" key="1">
    <citation type="journal article" date="2020" name="ISME J.">
        <title>Uncovering the hidden diversity of litter-decomposition mechanisms in mushroom-forming fungi.</title>
        <authorList>
            <person name="Floudas D."/>
            <person name="Bentzer J."/>
            <person name="Ahren D."/>
            <person name="Johansson T."/>
            <person name="Persson P."/>
            <person name="Tunlid A."/>
        </authorList>
    </citation>
    <scope>NUCLEOTIDE SEQUENCE [LARGE SCALE GENOMIC DNA]</scope>
    <source>
        <strain evidence="1 2">CBS 291.85</strain>
    </source>
</reference>
<dbReference type="InterPro" id="IPR029063">
    <property type="entry name" value="SAM-dependent_MTases_sf"/>
</dbReference>
<dbReference type="OrthoDB" id="2410195at2759"/>
<keyword evidence="2" id="KW-1185">Reference proteome</keyword>
<comment type="caution">
    <text evidence="1">The sequence shown here is derived from an EMBL/GenBank/DDBJ whole genome shotgun (WGS) entry which is preliminary data.</text>
</comment>